<proteinExistence type="predicted"/>
<name>A0A6N7X1Z2_9FIRM</name>
<reference evidence="1 2" key="1">
    <citation type="submission" date="2019-08" db="EMBL/GenBank/DDBJ databases">
        <title>In-depth cultivation of the pig gut microbiome towards novel bacterial diversity and tailored functional studies.</title>
        <authorList>
            <person name="Wylensek D."/>
            <person name="Hitch T.C.A."/>
            <person name="Clavel T."/>
        </authorList>
    </citation>
    <scope>NUCLEOTIDE SEQUENCE [LARGE SCALE GENOMIC DNA]</scope>
    <source>
        <strain evidence="1 2">WCA-SAB-591-4A-A</strain>
    </source>
</reference>
<accession>A0A6N7X1Z2</accession>
<dbReference type="EMBL" id="VUNE01000001">
    <property type="protein sequence ID" value="MST62111.1"/>
    <property type="molecule type" value="Genomic_DNA"/>
</dbReference>
<evidence type="ECO:0000313" key="2">
    <source>
        <dbReference type="Proteomes" id="UP000440713"/>
    </source>
</evidence>
<evidence type="ECO:0000313" key="1">
    <source>
        <dbReference type="EMBL" id="MST62111.1"/>
    </source>
</evidence>
<dbReference type="AlphaFoldDB" id="A0A6N7X1Z2"/>
<organism evidence="1 2">
    <name type="scientific">Peptostreptococcus porci</name>
    <dbReference type="NCBI Taxonomy" id="2652282"/>
    <lineage>
        <taxon>Bacteria</taxon>
        <taxon>Bacillati</taxon>
        <taxon>Bacillota</taxon>
        <taxon>Clostridia</taxon>
        <taxon>Peptostreptococcales</taxon>
        <taxon>Peptostreptococcaceae</taxon>
        <taxon>Peptostreptococcus</taxon>
    </lineage>
</organism>
<keyword evidence="2" id="KW-1185">Reference proteome</keyword>
<dbReference type="RefSeq" id="WP_154537465.1">
    <property type="nucleotide sequence ID" value="NZ_VUNE01000001.1"/>
</dbReference>
<comment type="caution">
    <text evidence="1">The sequence shown here is derived from an EMBL/GenBank/DDBJ whole genome shotgun (WGS) entry which is preliminary data.</text>
</comment>
<sequence>MKKILIGAIAGAAAIAVGYKLVKDNEEEVKSFISNHFGNDLEVDIEDLDIEELEELRRYVDEIIEEKDIARSIDYSDYVPDYYTDGENNDYEEYIDLSNLSPEK</sequence>
<protein>
    <submittedName>
        <fullName evidence="1">Uncharacterized protein</fullName>
    </submittedName>
</protein>
<gene>
    <name evidence="1" type="ORF">FYJ71_03865</name>
</gene>
<dbReference type="Proteomes" id="UP000440713">
    <property type="component" value="Unassembled WGS sequence"/>
</dbReference>